<evidence type="ECO:0000256" key="2">
    <source>
        <dbReference type="SAM" id="Phobius"/>
    </source>
</evidence>
<dbReference type="Proteomes" id="UP000489600">
    <property type="component" value="Unassembled WGS sequence"/>
</dbReference>
<feature type="transmembrane region" description="Helical" evidence="2">
    <location>
        <begin position="255"/>
        <end position="273"/>
    </location>
</feature>
<evidence type="ECO:0000313" key="3">
    <source>
        <dbReference type="EMBL" id="VVB17826.1"/>
    </source>
</evidence>
<feature type="transmembrane region" description="Helical" evidence="2">
    <location>
        <begin position="179"/>
        <end position="204"/>
    </location>
</feature>
<dbReference type="GO" id="GO:0009507">
    <property type="term" value="C:chloroplast"/>
    <property type="evidence" value="ECO:0007669"/>
    <property type="project" value="TreeGrafter"/>
</dbReference>
<dbReference type="OrthoDB" id="1927955at2759"/>
<evidence type="ECO:0000256" key="1">
    <source>
        <dbReference type="SAM" id="MobiDB-lite"/>
    </source>
</evidence>
<keyword evidence="2" id="KW-0472">Membrane</keyword>
<organism evidence="3 4">
    <name type="scientific">Arabis nemorensis</name>
    <dbReference type="NCBI Taxonomy" id="586526"/>
    <lineage>
        <taxon>Eukaryota</taxon>
        <taxon>Viridiplantae</taxon>
        <taxon>Streptophyta</taxon>
        <taxon>Embryophyta</taxon>
        <taxon>Tracheophyta</taxon>
        <taxon>Spermatophyta</taxon>
        <taxon>Magnoliopsida</taxon>
        <taxon>eudicotyledons</taxon>
        <taxon>Gunneridae</taxon>
        <taxon>Pentapetalae</taxon>
        <taxon>rosids</taxon>
        <taxon>malvids</taxon>
        <taxon>Brassicales</taxon>
        <taxon>Brassicaceae</taxon>
        <taxon>Arabideae</taxon>
        <taxon>Arabis</taxon>
    </lineage>
</organism>
<feature type="transmembrane region" description="Helical" evidence="2">
    <location>
        <begin position="333"/>
        <end position="355"/>
    </location>
</feature>
<proteinExistence type="predicted"/>
<feature type="transmembrane region" description="Helical" evidence="2">
    <location>
        <begin position="147"/>
        <end position="167"/>
    </location>
</feature>
<sequence>MAAKLVSSSASSLVPSFFSPFQPRSSFQFRSSRHQPAHLHCYHSLPFKTDKIYSLHISFRDHKQRVVSRKRGYLPLATSEEQFQYTDQTPDDPETLSPQIGSETTTRDDSSSIQYNGKPGFISFYNPRNKTEDIIVPPEAQSTWGRLLWLIGPAVLVSSFILPPIYLRRIVSAVFEDSLLTDFLILFFTEALFYCGVAAFLLVIDRSRKSSSKVPDNRTNPSQLGQRITSVATLVLSLMIPMVTMGLVWPWTGPAASATLAPYLVGIVVQFAFEQYARYRNSPSSPIIPIIFQVYRLHQLNRAAQLVTALSFTVKGAEATVNNLAIKKSLGTLLNVIQVLGVISIWSISSFLMWLSSPSQN</sequence>
<feature type="transmembrane region" description="Helical" evidence="2">
    <location>
        <begin position="228"/>
        <end position="249"/>
    </location>
</feature>
<keyword evidence="2" id="KW-0812">Transmembrane</keyword>
<name>A0A565CWN9_9BRAS</name>
<dbReference type="EMBL" id="CABITT030000008">
    <property type="protein sequence ID" value="VVB17826.1"/>
    <property type="molecule type" value="Genomic_DNA"/>
</dbReference>
<comment type="caution">
    <text evidence="3">The sequence shown here is derived from an EMBL/GenBank/DDBJ whole genome shotgun (WGS) entry which is preliminary data.</text>
</comment>
<feature type="region of interest" description="Disordered" evidence="1">
    <location>
        <begin position="82"/>
        <end position="112"/>
    </location>
</feature>
<evidence type="ECO:0000313" key="4">
    <source>
        <dbReference type="Proteomes" id="UP000489600"/>
    </source>
</evidence>
<protein>
    <recommendedName>
        <fullName evidence="5">Transmembrane protein</fullName>
    </recommendedName>
</protein>
<dbReference type="PANTHER" id="PTHR33918">
    <property type="entry name" value="OS01G0704200 PROTEIN"/>
    <property type="match status" value="1"/>
</dbReference>
<accession>A0A565CWN9</accession>
<reference evidence="3" key="1">
    <citation type="submission" date="2019-07" db="EMBL/GenBank/DDBJ databases">
        <authorList>
            <person name="Dittberner H."/>
        </authorList>
    </citation>
    <scope>NUCLEOTIDE SEQUENCE [LARGE SCALE GENOMIC DNA]</scope>
</reference>
<keyword evidence="2" id="KW-1133">Transmembrane helix</keyword>
<dbReference type="PANTHER" id="PTHR33918:SF2">
    <property type="entry name" value="OS01G0704200 PROTEIN"/>
    <property type="match status" value="1"/>
</dbReference>
<evidence type="ECO:0008006" key="5">
    <source>
        <dbReference type="Google" id="ProtNLM"/>
    </source>
</evidence>
<gene>
    <name evidence="3" type="ORF">ANE_LOCUS28270</name>
</gene>
<dbReference type="AlphaFoldDB" id="A0A565CWN9"/>
<keyword evidence="4" id="KW-1185">Reference proteome</keyword>